<dbReference type="PRINTS" id="PR00080">
    <property type="entry name" value="SDRFAMILY"/>
</dbReference>
<dbReference type="InterPro" id="IPR002347">
    <property type="entry name" value="SDR_fam"/>
</dbReference>
<evidence type="ECO:0000313" key="6">
    <source>
        <dbReference type="Proteomes" id="UP000289152"/>
    </source>
</evidence>
<dbReference type="GO" id="GO:0016491">
    <property type="term" value="F:oxidoreductase activity"/>
    <property type="evidence" value="ECO:0007669"/>
    <property type="project" value="UniProtKB-KW"/>
</dbReference>
<dbReference type="InParanoid" id="A0A4Q1BG59"/>
<keyword evidence="3" id="KW-0560">Oxidoreductase</keyword>
<reference evidence="5 6" key="1">
    <citation type="submission" date="2016-06" db="EMBL/GenBank/DDBJ databases">
        <title>Evolution of pathogenesis and genome organization in the Tremellales.</title>
        <authorList>
            <person name="Cuomo C."/>
            <person name="Litvintseva A."/>
            <person name="Heitman J."/>
            <person name="Chen Y."/>
            <person name="Sun S."/>
            <person name="Springer D."/>
            <person name="Dromer F."/>
            <person name="Young S."/>
            <person name="Zeng Q."/>
            <person name="Chapman S."/>
            <person name="Gujja S."/>
            <person name="Saif S."/>
            <person name="Birren B."/>
        </authorList>
    </citation>
    <scope>NUCLEOTIDE SEQUENCE [LARGE SCALE GENOMIC DNA]</scope>
    <source>
        <strain evidence="5 6">ATCC 28783</strain>
    </source>
</reference>
<dbReference type="EMBL" id="SDIL01000114">
    <property type="protein sequence ID" value="RXK35963.1"/>
    <property type="molecule type" value="Genomic_DNA"/>
</dbReference>
<dbReference type="SUPFAM" id="SSF51735">
    <property type="entry name" value="NAD(P)-binding Rossmann-fold domains"/>
    <property type="match status" value="1"/>
</dbReference>
<comment type="similarity">
    <text evidence="1 4">Belongs to the short-chain dehydrogenases/reductases (SDR) family.</text>
</comment>
<gene>
    <name evidence="5" type="ORF">M231_06786</name>
</gene>
<dbReference type="Proteomes" id="UP000289152">
    <property type="component" value="Unassembled WGS sequence"/>
</dbReference>
<organism evidence="5 6">
    <name type="scientific">Tremella mesenterica</name>
    <name type="common">Jelly fungus</name>
    <dbReference type="NCBI Taxonomy" id="5217"/>
    <lineage>
        <taxon>Eukaryota</taxon>
        <taxon>Fungi</taxon>
        <taxon>Dikarya</taxon>
        <taxon>Basidiomycota</taxon>
        <taxon>Agaricomycotina</taxon>
        <taxon>Tremellomycetes</taxon>
        <taxon>Tremellales</taxon>
        <taxon>Tremellaceae</taxon>
        <taxon>Tremella</taxon>
    </lineage>
</organism>
<accession>A0A4Q1BG59</accession>
<evidence type="ECO:0000313" key="5">
    <source>
        <dbReference type="EMBL" id="RXK35963.1"/>
    </source>
</evidence>
<dbReference type="VEuPathDB" id="FungiDB:TREMEDRAFT_31519"/>
<dbReference type="OrthoDB" id="3819888at2759"/>
<sequence>MNPFGPFNAAALFNLKGWVAVVTDGGTGIGLMATKALAANGAKVYITGRRFNVLETTIKEVSTPDLLGDAGGSIVPLQMDVTDKVSITKVVEEIGEKEKWVNLLINNAGISLSKADVSSAAKGPEAFRDGLFNDDPAQWAQTFETNVTANFFVASAFIPLLVKAKEPPSQRAENIINVSSLSGLPRCSQNGQFSYNASKSANAHLSRMMAHEFSHPNIMVRVNTISPGYFPSQMCGDPTCHLTGQGFRAESSVPADRYGWETEMAKAVLALATNEYMWGSEMLVDGGLLSALP</sequence>
<dbReference type="InterPro" id="IPR036291">
    <property type="entry name" value="NAD(P)-bd_dom_sf"/>
</dbReference>
<dbReference type="PANTHER" id="PTHR43618">
    <property type="entry name" value="7-ALPHA-HYDROXYSTEROID DEHYDROGENASE"/>
    <property type="match status" value="1"/>
</dbReference>
<evidence type="ECO:0000256" key="1">
    <source>
        <dbReference type="ARBA" id="ARBA00006484"/>
    </source>
</evidence>
<dbReference type="STRING" id="5217.A0A4Q1BG59"/>
<dbReference type="CDD" id="cd05233">
    <property type="entry name" value="SDR_c"/>
    <property type="match status" value="1"/>
</dbReference>
<dbReference type="AlphaFoldDB" id="A0A4Q1BG59"/>
<evidence type="ECO:0000256" key="4">
    <source>
        <dbReference type="RuleBase" id="RU000363"/>
    </source>
</evidence>
<dbReference type="PANTHER" id="PTHR43618:SF4">
    <property type="entry name" value="SHORT CHAIN DEHYDROGENASE_REDUCTASE FAMILY (AFU_ORTHOLOGUE AFUA_7G04540)"/>
    <property type="match status" value="1"/>
</dbReference>
<proteinExistence type="inferred from homology"/>
<evidence type="ECO:0000256" key="3">
    <source>
        <dbReference type="ARBA" id="ARBA00023002"/>
    </source>
</evidence>
<dbReference type="Pfam" id="PF00106">
    <property type="entry name" value="adh_short"/>
    <property type="match status" value="1"/>
</dbReference>
<comment type="caution">
    <text evidence="5">The sequence shown here is derived from an EMBL/GenBank/DDBJ whole genome shotgun (WGS) entry which is preliminary data.</text>
</comment>
<evidence type="ECO:0008006" key="7">
    <source>
        <dbReference type="Google" id="ProtNLM"/>
    </source>
</evidence>
<protein>
    <recommendedName>
        <fullName evidence="7">Short-chain dehydrogenase</fullName>
    </recommendedName>
</protein>
<keyword evidence="2" id="KW-0521">NADP</keyword>
<keyword evidence="6" id="KW-1185">Reference proteome</keyword>
<name>A0A4Q1BG59_TREME</name>
<evidence type="ECO:0000256" key="2">
    <source>
        <dbReference type="ARBA" id="ARBA00022857"/>
    </source>
</evidence>
<dbReference type="PRINTS" id="PR00081">
    <property type="entry name" value="GDHRDH"/>
</dbReference>
<dbReference type="InterPro" id="IPR052178">
    <property type="entry name" value="Sec_Metab_Biosynth_SDR"/>
</dbReference>
<dbReference type="Gene3D" id="3.40.50.720">
    <property type="entry name" value="NAD(P)-binding Rossmann-like Domain"/>
    <property type="match status" value="1"/>
</dbReference>